<reference evidence="2 3" key="1">
    <citation type="submission" date="2018-12" db="EMBL/GenBank/DDBJ databases">
        <title>Marinifilum JC070 sp. nov., a marine bacterium isolated from Yongle Blue Hole in the South China Sea.</title>
        <authorList>
            <person name="Fu T."/>
        </authorList>
    </citation>
    <scope>NUCLEOTIDE SEQUENCE [LARGE SCALE GENOMIC DNA]</scope>
    <source>
        <strain evidence="2 3">JC070</strain>
    </source>
</reference>
<name>A0ABX1WU75_9BACT</name>
<comment type="caution">
    <text evidence="2">The sequence shown here is derived from an EMBL/GenBank/DDBJ whole genome shotgun (WGS) entry which is preliminary data.</text>
</comment>
<evidence type="ECO:0000313" key="3">
    <source>
        <dbReference type="Proteomes" id="UP000732105"/>
    </source>
</evidence>
<evidence type="ECO:0000256" key="1">
    <source>
        <dbReference type="SAM" id="Phobius"/>
    </source>
</evidence>
<feature type="transmembrane region" description="Helical" evidence="1">
    <location>
        <begin position="15"/>
        <end position="36"/>
    </location>
</feature>
<keyword evidence="1" id="KW-0812">Transmembrane</keyword>
<dbReference type="Proteomes" id="UP000732105">
    <property type="component" value="Unassembled WGS sequence"/>
</dbReference>
<accession>A0ABX1WU75</accession>
<protein>
    <recommendedName>
        <fullName evidence="4">DUF304 domain-containing protein</fullName>
    </recommendedName>
</protein>
<proteinExistence type="predicted"/>
<evidence type="ECO:0000313" key="2">
    <source>
        <dbReference type="EMBL" id="NOU59637.1"/>
    </source>
</evidence>
<organism evidence="2 3">
    <name type="scientific">Marinifilum caeruleilacunae</name>
    <dbReference type="NCBI Taxonomy" id="2499076"/>
    <lineage>
        <taxon>Bacteria</taxon>
        <taxon>Pseudomonadati</taxon>
        <taxon>Bacteroidota</taxon>
        <taxon>Bacteroidia</taxon>
        <taxon>Marinilabiliales</taxon>
        <taxon>Marinifilaceae</taxon>
    </lineage>
</organism>
<evidence type="ECO:0008006" key="4">
    <source>
        <dbReference type="Google" id="ProtNLM"/>
    </source>
</evidence>
<gene>
    <name evidence="2" type="ORF">ELS83_07380</name>
</gene>
<keyword evidence="3" id="KW-1185">Reference proteome</keyword>
<keyword evidence="1" id="KW-0472">Membrane</keyword>
<dbReference type="EMBL" id="RZNH01000009">
    <property type="protein sequence ID" value="NOU59637.1"/>
    <property type="molecule type" value="Genomic_DNA"/>
</dbReference>
<keyword evidence="1" id="KW-1133">Transmembrane helix</keyword>
<dbReference type="RefSeq" id="WP_171594913.1">
    <property type="nucleotide sequence ID" value="NZ_RZNH01000009.1"/>
</dbReference>
<feature type="transmembrane region" description="Helical" evidence="1">
    <location>
        <begin position="41"/>
        <end position="60"/>
    </location>
</feature>
<sequence>MKVKLSNSATDLQRIQVYAIYLFDIAIALVLVVSLIKGNSFIALLLLPFLILFSIITWIVRDYNSKLCDTYIDEEYLYIERAKLTDKVELSNIKSLKYHPFYIRFVTESIIIVRFRKETALGTKIYIYPTSLNQQIEYKSNRHILNLIAKKANNYIKARRTNDNQSF</sequence>